<keyword evidence="1" id="KW-0812">Transmembrane</keyword>
<keyword evidence="1" id="KW-1133">Transmembrane helix</keyword>
<evidence type="ECO:0000313" key="3">
    <source>
        <dbReference type="Proteomes" id="UP000005104"/>
    </source>
</evidence>
<keyword evidence="3" id="KW-1185">Reference proteome</keyword>
<feature type="transmembrane region" description="Helical" evidence="1">
    <location>
        <begin position="44"/>
        <end position="61"/>
    </location>
</feature>
<accession>H5Y4I2</accession>
<dbReference type="HOGENOM" id="CLU_100523_0_0_9"/>
<dbReference type="EMBL" id="CM001441">
    <property type="protein sequence ID" value="EHQ89580.1"/>
    <property type="molecule type" value="Genomic_DNA"/>
</dbReference>
<organism evidence="2 3">
    <name type="scientific">Desulfosporosinus youngiae DSM 17734</name>
    <dbReference type="NCBI Taxonomy" id="768710"/>
    <lineage>
        <taxon>Bacteria</taxon>
        <taxon>Bacillati</taxon>
        <taxon>Bacillota</taxon>
        <taxon>Clostridia</taxon>
        <taxon>Eubacteriales</taxon>
        <taxon>Desulfitobacteriaceae</taxon>
        <taxon>Desulfosporosinus</taxon>
    </lineage>
</organism>
<evidence type="ECO:0000313" key="2">
    <source>
        <dbReference type="EMBL" id="EHQ89580.1"/>
    </source>
</evidence>
<dbReference type="AlphaFoldDB" id="H5Y4I2"/>
<gene>
    <name evidence="2" type="ORF">DesyoDRAFT_2507</name>
</gene>
<proteinExistence type="predicted"/>
<protein>
    <submittedName>
        <fullName evidence="2">Uncharacterized protein</fullName>
    </submittedName>
</protein>
<feature type="transmembrane region" description="Helical" evidence="1">
    <location>
        <begin position="6"/>
        <end position="23"/>
    </location>
</feature>
<dbReference type="STRING" id="768710.DesyoDRAFT_2507"/>
<name>H5Y4I2_9FIRM</name>
<dbReference type="Proteomes" id="UP000005104">
    <property type="component" value="Chromosome"/>
</dbReference>
<sequence length="249" mass="27782">MSNTATLLPLVILALGILSLFLLKKGMQPMLYRLYKWRTNLIAAGCYLTVLFLVSLVVFFGQDGLIQAANNHSKGQISETPDDWREGRWQFGLPKDGSFEKQEGVYKNSSQTFKVDATETPPLKIRTVGNSGYEQIYIERKESADGIIEVNTYVAPHYAGTIDFTKIVAPPKISLEKGILQIEALSEQKLVFKTIGETFVVNQFKQKAQNTSAGRNGVMHGARKVLVRIPANLEIADEDREQITWVGDS</sequence>
<reference evidence="2 3" key="1">
    <citation type="submission" date="2011-11" db="EMBL/GenBank/DDBJ databases">
        <title>The Noncontiguous Finished genome of Desulfosporosinus youngiae DSM 17734.</title>
        <authorList>
            <consortium name="US DOE Joint Genome Institute (JGI-PGF)"/>
            <person name="Lucas S."/>
            <person name="Han J."/>
            <person name="Lapidus A."/>
            <person name="Cheng J.-F."/>
            <person name="Goodwin L."/>
            <person name="Pitluck S."/>
            <person name="Peters L."/>
            <person name="Ovchinnikova G."/>
            <person name="Lu M."/>
            <person name="Land M.L."/>
            <person name="Hauser L."/>
            <person name="Pester M."/>
            <person name="Spring S."/>
            <person name="Ollivier B."/>
            <person name="Rattei T."/>
            <person name="Klenk H.-P."/>
            <person name="Wagner M."/>
            <person name="Loy A."/>
            <person name="Woyke T.J."/>
        </authorList>
    </citation>
    <scope>NUCLEOTIDE SEQUENCE [LARGE SCALE GENOMIC DNA]</scope>
    <source>
        <strain evidence="2 3">DSM 17734</strain>
    </source>
</reference>
<evidence type="ECO:0000256" key="1">
    <source>
        <dbReference type="SAM" id="Phobius"/>
    </source>
</evidence>
<dbReference type="RefSeq" id="WP_007783330.1">
    <property type="nucleotide sequence ID" value="NZ_CM001441.1"/>
</dbReference>
<keyword evidence="1" id="KW-0472">Membrane</keyword>
<dbReference type="eggNOG" id="ENOG503275R">
    <property type="taxonomic scope" value="Bacteria"/>
</dbReference>
<dbReference type="OrthoDB" id="1796004at2"/>